<reference evidence="1 2" key="1">
    <citation type="submission" date="2024-03" db="EMBL/GenBank/DDBJ databases">
        <title>Human intestinal bacterial collection.</title>
        <authorList>
            <person name="Pauvert C."/>
            <person name="Hitch T.C.A."/>
            <person name="Clavel T."/>
        </authorList>
    </citation>
    <scope>NUCLEOTIDE SEQUENCE [LARGE SCALE GENOMIC DNA]</scope>
    <source>
        <strain evidence="1 2">CLA-AA-H192</strain>
    </source>
</reference>
<comment type="caution">
    <text evidence="1">The sequence shown here is derived from an EMBL/GenBank/DDBJ whole genome shotgun (WGS) entry which is preliminary data.</text>
</comment>
<accession>A0ABV1G4V8</accession>
<evidence type="ECO:0000313" key="2">
    <source>
        <dbReference type="Proteomes" id="UP001491552"/>
    </source>
</evidence>
<organism evidence="1 2">
    <name type="scientific">Faecousia intestinalis</name>
    <dbReference type="NCBI Taxonomy" id="3133167"/>
    <lineage>
        <taxon>Bacteria</taxon>
        <taxon>Bacillati</taxon>
        <taxon>Bacillota</taxon>
        <taxon>Clostridia</taxon>
        <taxon>Eubacteriales</taxon>
        <taxon>Oscillospiraceae</taxon>
        <taxon>Faecousia</taxon>
    </lineage>
</organism>
<gene>
    <name evidence="1" type="ORF">WMO66_04000</name>
</gene>
<dbReference type="Proteomes" id="UP001491552">
    <property type="component" value="Unassembled WGS sequence"/>
</dbReference>
<dbReference type="RefSeq" id="WP_349135093.1">
    <property type="nucleotide sequence ID" value="NZ_JBBMFF010000155.1"/>
</dbReference>
<keyword evidence="2" id="KW-1185">Reference proteome</keyword>
<evidence type="ECO:0000313" key="1">
    <source>
        <dbReference type="EMBL" id="MEQ2510421.1"/>
    </source>
</evidence>
<proteinExistence type="predicted"/>
<sequence length="113" mass="12175">MALTILTAGLAACGLLLLLWSVAEAMLLPLPREDAVLVAPLQGGAAEVERQIRGCRWMREHRGLRAQIIWIDRGLTPEGQEAAARLLRDAAGEQLCAAGQAAEYLERLGAFEA</sequence>
<name>A0ABV1G4V8_9FIRM</name>
<dbReference type="EMBL" id="JBBMFF010000155">
    <property type="protein sequence ID" value="MEQ2510421.1"/>
    <property type="molecule type" value="Genomic_DNA"/>
</dbReference>
<protein>
    <submittedName>
        <fullName evidence="1">Uncharacterized protein</fullName>
    </submittedName>
</protein>